<reference evidence="5" key="1">
    <citation type="submission" date="2022-03" db="EMBL/GenBank/DDBJ databases">
        <authorList>
            <person name="Martin C."/>
        </authorList>
    </citation>
    <scope>NUCLEOTIDE SEQUENCE</scope>
</reference>
<dbReference type="PANTHER" id="PTHR22804:SF54">
    <property type="match status" value="1"/>
</dbReference>
<dbReference type="EMBL" id="CAIIXF020000003">
    <property type="protein sequence ID" value="CAH1779867.1"/>
    <property type="molecule type" value="Genomic_DNA"/>
</dbReference>
<dbReference type="OrthoDB" id="5860362at2759"/>
<comment type="subcellular location">
    <subcellularLocation>
        <location evidence="1">Secreted</location>
    </subcellularLocation>
</comment>
<dbReference type="GO" id="GO:0010001">
    <property type="term" value="P:glial cell differentiation"/>
    <property type="evidence" value="ECO:0007669"/>
    <property type="project" value="TreeGrafter"/>
</dbReference>
<dbReference type="Pfam" id="PF00193">
    <property type="entry name" value="Xlink"/>
    <property type="match status" value="1"/>
</dbReference>
<accession>A0A8J1UPN3</accession>
<dbReference type="GO" id="GO:0005615">
    <property type="term" value="C:extracellular space"/>
    <property type="evidence" value="ECO:0007669"/>
    <property type="project" value="TreeGrafter"/>
</dbReference>
<dbReference type="GO" id="GO:0007417">
    <property type="term" value="P:central nervous system development"/>
    <property type="evidence" value="ECO:0007669"/>
    <property type="project" value="TreeGrafter"/>
</dbReference>
<dbReference type="SUPFAM" id="SSF56436">
    <property type="entry name" value="C-type lectin-like"/>
    <property type="match status" value="1"/>
</dbReference>
<dbReference type="InterPro" id="IPR050691">
    <property type="entry name" value="Hyaluronan_bind_Proteoglycan"/>
</dbReference>
<dbReference type="GO" id="GO:0002052">
    <property type="term" value="P:positive regulation of neuroblast proliferation"/>
    <property type="evidence" value="ECO:0007669"/>
    <property type="project" value="TreeGrafter"/>
</dbReference>
<evidence type="ECO:0000256" key="3">
    <source>
        <dbReference type="ARBA" id="ARBA00022737"/>
    </source>
</evidence>
<proteinExistence type="predicted"/>
<dbReference type="PROSITE" id="PS50963">
    <property type="entry name" value="LINK_2"/>
    <property type="match status" value="1"/>
</dbReference>
<dbReference type="GO" id="GO:0045202">
    <property type="term" value="C:synapse"/>
    <property type="evidence" value="ECO:0007669"/>
    <property type="project" value="TreeGrafter"/>
</dbReference>
<gene>
    <name evidence="5" type="ORF">OFUS_LOCUS6629</name>
</gene>
<dbReference type="Gene3D" id="3.10.100.10">
    <property type="entry name" value="Mannose-Binding Protein A, subunit A"/>
    <property type="match status" value="1"/>
</dbReference>
<name>A0A8J1UPN3_OWEFU</name>
<sequence length="285" mass="32136">MMRQRISVFFMCASILNVKAVPPRCTRADIKKLNSTVITSKSELTEAFNSKLQVIKNDIRSELANEIGNLSDKLTNEINQNEEKLKIDVNIVNTEVLKVNNKLDQIKNDIKRELNDEIDQLTGSINQKFDDLNKKLIEAFNSTLVQMKNDIKDELTTEINQNEDKLNAVKTQLTKTTTELSDCVCERKRQRSLIYYAGPYIYTFAAAKAYCKSKGHKIATPGQLDAAFALGMESCAWGWVEDGSLRFPQQMPYTNNRGGTRGLNTELNYNPSAKYGVYCATNPGP</sequence>
<evidence type="ECO:0000256" key="1">
    <source>
        <dbReference type="ARBA" id="ARBA00004613"/>
    </source>
</evidence>
<evidence type="ECO:0000256" key="2">
    <source>
        <dbReference type="ARBA" id="ARBA00022525"/>
    </source>
</evidence>
<dbReference type="SMART" id="SM00445">
    <property type="entry name" value="LINK"/>
    <property type="match status" value="1"/>
</dbReference>
<dbReference type="PANTHER" id="PTHR22804">
    <property type="entry name" value="AGGRECAN/VERSICAN PROTEOGLYCAN"/>
    <property type="match status" value="1"/>
</dbReference>
<keyword evidence="4" id="KW-1015">Disulfide bond</keyword>
<protein>
    <submittedName>
        <fullName evidence="5">Uncharacterized protein</fullName>
    </submittedName>
</protein>
<dbReference type="GO" id="GO:0072534">
    <property type="term" value="C:perineuronal net"/>
    <property type="evidence" value="ECO:0007669"/>
    <property type="project" value="TreeGrafter"/>
</dbReference>
<keyword evidence="3" id="KW-0677">Repeat</keyword>
<dbReference type="GO" id="GO:0005540">
    <property type="term" value="F:hyaluronic acid binding"/>
    <property type="evidence" value="ECO:0007669"/>
    <property type="project" value="InterPro"/>
</dbReference>
<evidence type="ECO:0000313" key="5">
    <source>
        <dbReference type="EMBL" id="CAH1779867.1"/>
    </source>
</evidence>
<dbReference type="GO" id="GO:0007155">
    <property type="term" value="P:cell adhesion"/>
    <property type="evidence" value="ECO:0007669"/>
    <property type="project" value="InterPro"/>
</dbReference>
<evidence type="ECO:0000256" key="4">
    <source>
        <dbReference type="ARBA" id="ARBA00023157"/>
    </source>
</evidence>
<dbReference type="Proteomes" id="UP000749559">
    <property type="component" value="Unassembled WGS sequence"/>
</dbReference>
<dbReference type="InterPro" id="IPR016187">
    <property type="entry name" value="CTDL_fold"/>
</dbReference>
<dbReference type="InterPro" id="IPR000538">
    <property type="entry name" value="Link_dom"/>
</dbReference>
<comment type="caution">
    <text evidence="5">The sequence shown here is derived from an EMBL/GenBank/DDBJ whole genome shotgun (WGS) entry which is preliminary data.</text>
</comment>
<keyword evidence="6" id="KW-1185">Reference proteome</keyword>
<keyword evidence="2" id="KW-0964">Secreted</keyword>
<evidence type="ECO:0000313" key="6">
    <source>
        <dbReference type="Proteomes" id="UP000749559"/>
    </source>
</evidence>
<dbReference type="AlphaFoldDB" id="A0A8J1UPN3"/>
<organism evidence="5 6">
    <name type="scientific">Owenia fusiformis</name>
    <name type="common">Polychaete worm</name>
    <dbReference type="NCBI Taxonomy" id="6347"/>
    <lineage>
        <taxon>Eukaryota</taxon>
        <taxon>Metazoa</taxon>
        <taxon>Spiralia</taxon>
        <taxon>Lophotrochozoa</taxon>
        <taxon>Annelida</taxon>
        <taxon>Polychaeta</taxon>
        <taxon>Sedentaria</taxon>
        <taxon>Canalipalpata</taxon>
        <taxon>Sabellida</taxon>
        <taxon>Oweniida</taxon>
        <taxon>Oweniidae</taxon>
        <taxon>Owenia</taxon>
    </lineage>
</organism>
<dbReference type="GO" id="GO:0001501">
    <property type="term" value="P:skeletal system development"/>
    <property type="evidence" value="ECO:0007669"/>
    <property type="project" value="TreeGrafter"/>
</dbReference>
<dbReference type="InterPro" id="IPR016186">
    <property type="entry name" value="C-type_lectin-like/link_sf"/>
</dbReference>